<feature type="domain" description="TRAF3-interacting protein 1 N-terminal" evidence="2">
    <location>
        <begin position="18"/>
        <end position="112"/>
    </location>
</feature>
<reference evidence="3" key="1">
    <citation type="submission" date="2023-10" db="EMBL/GenBank/DDBJ databases">
        <authorList>
            <person name="Chen Y."/>
            <person name="Shah S."/>
            <person name="Dougan E. K."/>
            <person name="Thang M."/>
            <person name="Chan C."/>
        </authorList>
    </citation>
    <scope>NUCLEOTIDE SEQUENCE [LARGE SCALE GENOMIC DNA]</scope>
</reference>
<name>A0ABN9VNJ9_9DINO</name>
<sequence>MGHRYPFVLWTRLLPDRLRKPPFRFLFDAVAEVARQTGIDAAELFGGPPGEKAAAPGAFEEKVAFVEGWIALAAGALGELAAHLARVSPQDIVCGVRPEWANYLLQCTASAAWPGSLGAPPSPSQLDPSLAPRSR</sequence>
<dbReference type="EMBL" id="CAUYUJ010017305">
    <property type="protein sequence ID" value="CAK0873687.1"/>
    <property type="molecule type" value="Genomic_DNA"/>
</dbReference>
<evidence type="ECO:0000259" key="2">
    <source>
        <dbReference type="Pfam" id="PF10243"/>
    </source>
</evidence>
<evidence type="ECO:0000313" key="3">
    <source>
        <dbReference type="EMBL" id="CAK0873687.1"/>
    </source>
</evidence>
<comment type="caution">
    <text evidence="3">The sequence shown here is derived from an EMBL/GenBank/DDBJ whole genome shotgun (WGS) entry which is preliminary data.</text>
</comment>
<proteinExistence type="predicted"/>
<gene>
    <name evidence="3" type="ORF">PCOR1329_LOCUS58806</name>
</gene>
<dbReference type="Proteomes" id="UP001189429">
    <property type="component" value="Unassembled WGS sequence"/>
</dbReference>
<dbReference type="Gene3D" id="1.10.418.50">
    <property type="entry name" value="Microtubule-binding protein MIP-T3"/>
    <property type="match status" value="1"/>
</dbReference>
<dbReference type="InterPro" id="IPR042576">
    <property type="entry name" value="TRAF3IP1_N_sf"/>
</dbReference>
<keyword evidence="4" id="KW-1185">Reference proteome</keyword>
<dbReference type="Pfam" id="PF10243">
    <property type="entry name" value="MIP-T3"/>
    <property type="match status" value="1"/>
</dbReference>
<protein>
    <recommendedName>
        <fullName evidence="2">TRAF3-interacting protein 1 N-terminal domain-containing protein</fullName>
    </recommendedName>
</protein>
<evidence type="ECO:0000256" key="1">
    <source>
        <dbReference type="SAM" id="MobiDB-lite"/>
    </source>
</evidence>
<accession>A0ABN9VNJ9</accession>
<organism evidence="3 4">
    <name type="scientific">Prorocentrum cordatum</name>
    <dbReference type="NCBI Taxonomy" id="2364126"/>
    <lineage>
        <taxon>Eukaryota</taxon>
        <taxon>Sar</taxon>
        <taxon>Alveolata</taxon>
        <taxon>Dinophyceae</taxon>
        <taxon>Prorocentrales</taxon>
        <taxon>Prorocentraceae</taxon>
        <taxon>Prorocentrum</taxon>
    </lineage>
</organism>
<dbReference type="InterPro" id="IPR040468">
    <property type="entry name" value="TRAF3IP1_N"/>
</dbReference>
<evidence type="ECO:0000313" key="4">
    <source>
        <dbReference type="Proteomes" id="UP001189429"/>
    </source>
</evidence>
<feature type="region of interest" description="Disordered" evidence="1">
    <location>
        <begin position="116"/>
        <end position="135"/>
    </location>
</feature>